<name>A0AAD4PU35_9EURO</name>
<dbReference type="InterPro" id="IPR000791">
    <property type="entry name" value="Gpr1/Fun34/SatP-like"/>
</dbReference>
<comment type="caution">
    <text evidence="7">The sequence shown here is derived from an EMBL/GenBank/DDBJ whole genome shotgun (WGS) entry which is preliminary data.</text>
</comment>
<feature type="transmembrane region" description="Helical" evidence="6">
    <location>
        <begin position="68"/>
        <end position="87"/>
    </location>
</feature>
<organism evidence="7 8">
    <name type="scientific">Talaromyces proteolyticus</name>
    <dbReference type="NCBI Taxonomy" id="1131652"/>
    <lineage>
        <taxon>Eukaryota</taxon>
        <taxon>Fungi</taxon>
        <taxon>Dikarya</taxon>
        <taxon>Ascomycota</taxon>
        <taxon>Pezizomycotina</taxon>
        <taxon>Eurotiomycetes</taxon>
        <taxon>Eurotiomycetidae</taxon>
        <taxon>Eurotiales</taxon>
        <taxon>Trichocomaceae</taxon>
        <taxon>Talaromyces</taxon>
        <taxon>Talaromyces sect. Bacilispori</taxon>
    </lineage>
</organism>
<protein>
    <recommendedName>
        <fullName evidence="9">GPR1/FUN34/YaaH-class plasma membrane protein</fullName>
    </recommendedName>
</protein>
<evidence type="ECO:0000313" key="8">
    <source>
        <dbReference type="Proteomes" id="UP001201262"/>
    </source>
</evidence>
<keyword evidence="8" id="KW-1185">Reference proteome</keyword>
<dbReference type="PANTHER" id="PTHR31123">
    <property type="entry name" value="ACCUMULATION OF DYADS PROTEIN 2-RELATED"/>
    <property type="match status" value="1"/>
</dbReference>
<reference evidence="7" key="1">
    <citation type="submission" date="2021-12" db="EMBL/GenBank/DDBJ databases">
        <title>Convergent genome expansion in fungi linked to evolution of root-endophyte symbiosis.</title>
        <authorList>
            <consortium name="DOE Joint Genome Institute"/>
            <person name="Ke Y.-H."/>
            <person name="Bonito G."/>
            <person name="Liao H.-L."/>
            <person name="Looney B."/>
            <person name="Rojas-Flechas A."/>
            <person name="Nash J."/>
            <person name="Hameed K."/>
            <person name="Schadt C."/>
            <person name="Martin F."/>
            <person name="Crous P.W."/>
            <person name="Miettinen O."/>
            <person name="Magnuson J.K."/>
            <person name="Labbe J."/>
            <person name="Jacobson D."/>
            <person name="Doktycz M.J."/>
            <person name="Veneault-Fourrey C."/>
            <person name="Kuo A."/>
            <person name="Mondo S."/>
            <person name="Calhoun S."/>
            <person name="Riley R."/>
            <person name="Ohm R."/>
            <person name="LaButti K."/>
            <person name="Andreopoulos B."/>
            <person name="Pangilinan J."/>
            <person name="Nolan M."/>
            <person name="Tritt A."/>
            <person name="Clum A."/>
            <person name="Lipzen A."/>
            <person name="Daum C."/>
            <person name="Barry K."/>
            <person name="Grigoriev I.V."/>
            <person name="Vilgalys R."/>
        </authorList>
    </citation>
    <scope>NUCLEOTIDE SEQUENCE</scope>
    <source>
        <strain evidence="7">PMI_201</strain>
    </source>
</reference>
<comment type="similarity">
    <text evidence="2">Belongs to the acetate uptake transporter (AceTr) (TC 2.A.96) family.</text>
</comment>
<dbReference type="GO" id="GO:0005886">
    <property type="term" value="C:plasma membrane"/>
    <property type="evidence" value="ECO:0007669"/>
    <property type="project" value="TreeGrafter"/>
</dbReference>
<evidence type="ECO:0000256" key="6">
    <source>
        <dbReference type="SAM" id="Phobius"/>
    </source>
</evidence>
<dbReference type="PANTHER" id="PTHR31123:SF4">
    <property type="entry name" value="PROTEIN ALCS"/>
    <property type="match status" value="1"/>
</dbReference>
<gene>
    <name evidence="7" type="ORF">BGW36DRAFT_304471</name>
</gene>
<dbReference type="InterPro" id="IPR051633">
    <property type="entry name" value="AceTr"/>
</dbReference>
<proteinExistence type="inferred from homology"/>
<evidence type="ECO:0000256" key="4">
    <source>
        <dbReference type="ARBA" id="ARBA00022989"/>
    </source>
</evidence>
<keyword evidence="3 6" id="KW-0812">Transmembrane</keyword>
<feature type="transmembrane region" description="Helical" evidence="6">
    <location>
        <begin position="195"/>
        <end position="222"/>
    </location>
</feature>
<evidence type="ECO:0000256" key="3">
    <source>
        <dbReference type="ARBA" id="ARBA00022692"/>
    </source>
</evidence>
<accession>A0AAD4PU35</accession>
<evidence type="ECO:0000256" key="5">
    <source>
        <dbReference type="ARBA" id="ARBA00023136"/>
    </source>
</evidence>
<feature type="transmembrane region" description="Helical" evidence="6">
    <location>
        <begin position="166"/>
        <end position="188"/>
    </location>
</feature>
<feature type="transmembrane region" description="Helical" evidence="6">
    <location>
        <begin position="99"/>
        <end position="119"/>
    </location>
</feature>
<dbReference type="GeneID" id="70242261"/>
<comment type="subcellular location">
    <subcellularLocation>
        <location evidence="1">Membrane</location>
        <topology evidence="1">Multi-pass membrane protein</topology>
    </subcellularLocation>
</comment>
<dbReference type="Pfam" id="PF01184">
    <property type="entry name" value="Gpr1_Fun34_YaaH"/>
    <property type="match status" value="1"/>
</dbReference>
<dbReference type="AlphaFoldDB" id="A0AAD4PU35"/>
<keyword evidence="5 6" id="KW-0472">Membrane</keyword>
<evidence type="ECO:0008006" key="9">
    <source>
        <dbReference type="Google" id="ProtNLM"/>
    </source>
</evidence>
<dbReference type="EMBL" id="JAJTJA010000011">
    <property type="protein sequence ID" value="KAH8691795.1"/>
    <property type="molecule type" value="Genomic_DNA"/>
</dbReference>
<feature type="transmembrane region" description="Helical" evidence="6">
    <location>
        <begin position="242"/>
        <end position="262"/>
    </location>
</feature>
<evidence type="ECO:0000256" key="1">
    <source>
        <dbReference type="ARBA" id="ARBA00004141"/>
    </source>
</evidence>
<evidence type="ECO:0000256" key="2">
    <source>
        <dbReference type="ARBA" id="ARBA00005587"/>
    </source>
</evidence>
<evidence type="ECO:0000313" key="7">
    <source>
        <dbReference type="EMBL" id="KAH8691795.1"/>
    </source>
</evidence>
<sequence>MTTTTGEENHHESILPSTSIEKNDDFLQRMKTAGSISIPPELFEQLYLAPQNRVKGELRQTFGNPTPIALGGFLLCVTPFSMVLLGWHGAGGLDAANVGSLIFLGGLLMVLGGVGEWILGNTYPATVFAIFGGFFFSFGATLEPSFNAYGAYSPDPSNPAKGMNATFFATFGFFTMAVVIILIILGIASIRTNVCFFLLFCLFVPAGKLILAAVGCLTGSFFSLSYGNAIYATMLQHISGGLLLAASLIGFYIFIALVLASVDFPVMIPLGDLSTVIKGAQDKAKEKKDAGMV</sequence>
<dbReference type="Proteomes" id="UP001201262">
    <property type="component" value="Unassembled WGS sequence"/>
</dbReference>
<dbReference type="GO" id="GO:0015123">
    <property type="term" value="F:acetate transmembrane transporter activity"/>
    <property type="evidence" value="ECO:0007669"/>
    <property type="project" value="TreeGrafter"/>
</dbReference>
<dbReference type="RefSeq" id="XP_046067792.1">
    <property type="nucleotide sequence ID" value="XM_046211974.1"/>
</dbReference>
<keyword evidence="4 6" id="KW-1133">Transmembrane helix</keyword>
<feature type="transmembrane region" description="Helical" evidence="6">
    <location>
        <begin position="126"/>
        <end position="146"/>
    </location>
</feature>